<keyword evidence="3" id="KW-1185">Reference proteome</keyword>
<dbReference type="STRING" id="570947.SAMN05421687_101619"/>
<accession>A0A1N7ING4</accession>
<protein>
    <submittedName>
        <fullName evidence="2">Uncharacterized protein</fullName>
    </submittedName>
</protein>
<proteinExistence type="predicted"/>
<keyword evidence="1" id="KW-0472">Membrane</keyword>
<dbReference type="AlphaFoldDB" id="A0A1N7ING4"/>
<dbReference type="Proteomes" id="UP000187608">
    <property type="component" value="Unassembled WGS sequence"/>
</dbReference>
<feature type="transmembrane region" description="Helical" evidence="1">
    <location>
        <begin position="5"/>
        <end position="23"/>
    </location>
</feature>
<reference evidence="3" key="1">
    <citation type="submission" date="2017-01" db="EMBL/GenBank/DDBJ databases">
        <authorList>
            <person name="Varghese N."/>
            <person name="Submissions S."/>
        </authorList>
    </citation>
    <scope>NUCLEOTIDE SEQUENCE [LARGE SCALE GENOMIC DNA]</scope>
    <source>
        <strain evidence="3">DSM 23127</strain>
    </source>
</reference>
<dbReference type="EMBL" id="FTOC01000001">
    <property type="protein sequence ID" value="SIS38536.1"/>
    <property type="molecule type" value="Genomic_DNA"/>
</dbReference>
<evidence type="ECO:0000313" key="2">
    <source>
        <dbReference type="EMBL" id="SIS38536.1"/>
    </source>
</evidence>
<gene>
    <name evidence="2" type="ORF">SAMN05421687_101619</name>
</gene>
<evidence type="ECO:0000313" key="3">
    <source>
        <dbReference type="Proteomes" id="UP000187608"/>
    </source>
</evidence>
<dbReference type="OrthoDB" id="2972635at2"/>
<evidence type="ECO:0000256" key="1">
    <source>
        <dbReference type="SAM" id="Phobius"/>
    </source>
</evidence>
<keyword evidence="1" id="KW-0812">Transmembrane</keyword>
<name>A0A1N7ING4_9BACI</name>
<sequence>MVLRFITAFLIAAVSFGLIATIFPQALNFVWLAIGILFIISLGYLAIAYIQKTKQLLKQR</sequence>
<feature type="transmembrane region" description="Helical" evidence="1">
    <location>
        <begin position="29"/>
        <end position="50"/>
    </location>
</feature>
<organism evidence="2 3">
    <name type="scientific">Salimicrobium flavidum</name>
    <dbReference type="NCBI Taxonomy" id="570947"/>
    <lineage>
        <taxon>Bacteria</taxon>
        <taxon>Bacillati</taxon>
        <taxon>Bacillota</taxon>
        <taxon>Bacilli</taxon>
        <taxon>Bacillales</taxon>
        <taxon>Bacillaceae</taxon>
        <taxon>Salimicrobium</taxon>
    </lineage>
</organism>
<dbReference type="RefSeq" id="WP_076556865.1">
    <property type="nucleotide sequence ID" value="NZ_FTOC01000001.1"/>
</dbReference>
<keyword evidence="1" id="KW-1133">Transmembrane helix</keyword>